<dbReference type="EMBL" id="CYRY02045513">
    <property type="protein sequence ID" value="VCX40955.1"/>
    <property type="molecule type" value="Genomic_DNA"/>
</dbReference>
<comment type="caution">
    <text evidence="1">The sequence shown here is derived from an EMBL/GenBank/DDBJ whole genome shotgun (WGS) entry which is preliminary data.</text>
</comment>
<evidence type="ECO:0000313" key="1">
    <source>
        <dbReference type="EMBL" id="VCX40955.1"/>
    </source>
</evidence>
<feature type="non-terminal residue" evidence="1">
    <location>
        <position position="1"/>
    </location>
</feature>
<protein>
    <submittedName>
        <fullName evidence="1">Uncharacterized protein</fullName>
    </submittedName>
</protein>
<reference evidence="1 2" key="1">
    <citation type="submission" date="2018-10" db="EMBL/GenBank/DDBJ databases">
        <authorList>
            <person name="Ekblom R."/>
            <person name="Jareborg N."/>
        </authorList>
    </citation>
    <scope>NUCLEOTIDE SEQUENCE [LARGE SCALE GENOMIC DNA]</scope>
    <source>
        <tissue evidence="1">Muscle</tissue>
    </source>
</reference>
<name>A0A9X9MAS1_GULGU</name>
<dbReference type="AlphaFoldDB" id="A0A9X9MAS1"/>
<keyword evidence="2" id="KW-1185">Reference proteome</keyword>
<organism evidence="1 2">
    <name type="scientific">Gulo gulo</name>
    <name type="common">Wolverine</name>
    <name type="synonym">Gluton</name>
    <dbReference type="NCBI Taxonomy" id="48420"/>
    <lineage>
        <taxon>Eukaryota</taxon>
        <taxon>Metazoa</taxon>
        <taxon>Chordata</taxon>
        <taxon>Craniata</taxon>
        <taxon>Vertebrata</taxon>
        <taxon>Euteleostomi</taxon>
        <taxon>Mammalia</taxon>
        <taxon>Eutheria</taxon>
        <taxon>Laurasiatheria</taxon>
        <taxon>Carnivora</taxon>
        <taxon>Caniformia</taxon>
        <taxon>Musteloidea</taxon>
        <taxon>Mustelidae</taxon>
        <taxon>Guloninae</taxon>
        <taxon>Gulo</taxon>
    </lineage>
</organism>
<evidence type="ECO:0000313" key="2">
    <source>
        <dbReference type="Proteomes" id="UP000269945"/>
    </source>
</evidence>
<feature type="non-terminal residue" evidence="1">
    <location>
        <position position="43"/>
    </location>
</feature>
<sequence>VSSENESLQGVELRNSQICISSPPEFLSRISFPSRKILIYLLL</sequence>
<gene>
    <name evidence="1" type="ORF">BN2614_LOCUS2</name>
</gene>
<accession>A0A9X9MAS1</accession>
<dbReference type="Proteomes" id="UP000269945">
    <property type="component" value="Unassembled WGS sequence"/>
</dbReference>
<proteinExistence type="predicted"/>